<protein>
    <recommendedName>
        <fullName evidence="4">YxeA family protein</fullName>
    </recommendedName>
</protein>
<keyword evidence="1" id="KW-1133">Transmembrane helix</keyword>
<dbReference type="RefSeq" id="WP_010491071.1">
    <property type="nucleotide sequence ID" value="NZ_AZCT01000024.1"/>
</dbReference>
<organism evidence="2 3">
    <name type="scientific">Lacticaseibacillus zeae DSM 20178 = KCTC 3804</name>
    <dbReference type="NCBI Taxonomy" id="1423816"/>
    <lineage>
        <taxon>Bacteria</taxon>
        <taxon>Bacillati</taxon>
        <taxon>Bacillota</taxon>
        <taxon>Bacilli</taxon>
        <taxon>Lactobacillales</taxon>
        <taxon>Lactobacillaceae</taxon>
        <taxon>Lacticaseibacillus</taxon>
    </lineage>
</organism>
<dbReference type="InterPro" id="IPR006542">
    <property type="entry name" value="DUF1093"/>
</dbReference>
<dbReference type="Proteomes" id="UP000051984">
    <property type="component" value="Unassembled WGS sequence"/>
</dbReference>
<dbReference type="Gene3D" id="2.40.50.480">
    <property type="match status" value="1"/>
</dbReference>
<evidence type="ECO:0000256" key="1">
    <source>
        <dbReference type="SAM" id="Phobius"/>
    </source>
</evidence>
<reference evidence="2 3" key="1">
    <citation type="journal article" date="2015" name="Genome Announc.">
        <title>Expanding the biotechnology potential of lactobacilli through comparative genomics of 213 strains and associated genera.</title>
        <authorList>
            <person name="Sun Z."/>
            <person name="Harris H.M."/>
            <person name="McCann A."/>
            <person name="Guo C."/>
            <person name="Argimon S."/>
            <person name="Zhang W."/>
            <person name="Yang X."/>
            <person name="Jeffery I.B."/>
            <person name="Cooney J.C."/>
            <person name="Kagawa T.F."/>
            <person name="Liu W."/>
            <person name="Song Y."/>
            <person name="Salvetti E."/>
            <person name="Wrobel A."/>
            <person name="Rasinkangas P."/>
            <person name="Parkhill J."/>
            <person name="Rea M.C."/>
            <person name="O'Sullivan O."/>
            <person name="Ritari J."/>
            <person name="Douillard F.P."/>
            <person name="Paul Ross R."/>
            <person name="Yang R."/>
            <person name="Briner A.E."/>
            <person name="Felis G.E."/>
            <person name="de Vos W.M."/>
            <person name="Barrangou R."/>
            <person name="Klaenhammer T.R."/>
            <person name="Caufield P.W."/>
            <person name="Cui Y."/>
            <person name="Zhang H."/>
            <person name="O'Toole P.W."/>
        </authorList>
    </citation>
    <scope>NUCLEOTIDE SEQUENCE [LARGE SCALE GENOMIC DNA]</scope>
    <source>
        <strain evidence="2 3">DSM 20178</strain>
    </source>
</reference>
<feature type="transmembrane region" description="Helical" evidence="1">
    <location>
        <begin position="9"/>
        <end position="28"/>
    </location>
</feature>
<accession>A0A0R1ELP8</accession>
<keyword evidence="1" id="KW-0472">Membrane</keyword>
<evidence type="ECO:0008006" key="4">
    <source>
        <dbReference type="Google" id="ProtNLM"/>
    </source>
</evidence>
<dbReference type="PATRIC" id="fig|1423816.3.peg.1949"/>
<dbReference type="EMBL" id="AZCT01000024">
    <property type="protein sequence ID" value="KRK10197.1"/>
    <property type="molecule type" value="Genomic_DNA"/>
</dbReference>
<dbReference type="InterPro" id="IPR036166">
    <property type="entry name" value="YxeA-like_sf"/>
</dbReference>
<dbReference type="AlphaFoldDB" id="A0A0R1ELP8"/>
<comment type="caution">
    <text evidence="2">The sequence shown here is derived from an EMBL/GenBank/DDBJ whole genome shotgun (WGS) entry which is preliminary data.</text>
</comment>
<dbReference type="SUPFAM" id="SSF159121">
    <property type="entry name" value="BC4932-like"/>
    <property type="match status" value="1"/>
</dbReference>
<evidence type="ECO:0000313" key="2">
    <source>
        <dbReference type="EMBL" id="KRK10197.1"/>
    </source>
</evidence>
<gene>
    <name evidence="2" type="ORF">FD51_GL001877</name>
</gene>
<keyword evidence="1" id="KW-0812">Transmembrane</keyword>
<dbReference type="Pfam" id="PF06486">
    <property type="entry name" value="DUF1093"/>
    <property type="match status" value="1"/>
</dbReference>
<proteinExistence type="predicted"/>
<evidence type="ECO:0000313" key="3">
    <source>
        <dbReference type="Proteomes" id="UP000051984"/>
    </source>
</evidence>
<dbReference type="NCBIfam" id="TIGR01655">
    <property type="entry name" value="yxeA_fam"/>
    <property type="match status" value="1"/>
</dbReference>
<name>A0A0R1ELP8_LACZE</name>
<sequence>MNEDRKERLWVTSFFAAFVATIIFSVGITKYQYDGHSYYMKIDSQPIISNVEVPVGISIQGYTYQGTAKDAQGKIGSFKLSTDEHDIGPFKAGQIIKINVNRKYGIVDYQRVTTKETPVKAR</sequence>